<comment type="caution">
    <text evidence="1">The sequence shown here is derived from an EMBL/GenBank/DDBJ whole genome shotgun (WGS) entry which is preliminary data.</text>
</comment>
<dbReference type="PANTHER" id="PTHR23274:SF51">
    <property type="entry name" value="OS03G0423850 PROTEIN"/>
    <property type="match status" value="1"/>
</dbReference>
<reference evidence="1 2" key="1">
    <citation type="submission" date="2023-01" db="EMBL/GenBank/DDBJ databases">
        <authorList>
            <person name="Whitehead M."/>
        </authorList>
    </citation>
    <scope>NUCLEOTIDE SEQUENCE [LARGE SCALE GENOMIC DNA]</scope>
</reference>
<dbReference type="EMBL" id="CARXXK010000005">
    <property type="protein sequence ID" value="CAI6367710.1"/>
    <property type="molecule type" value="Genomic_DNA"/>
</dbReference>
<accession>A0AAV0XH57</accession>
<dbReference type="GO" id="GO:0005657">
    <property type="term" value="C:replication fork"/>
    <property type="evidence" value="ECO:0007669"/>
    <property type="project" value="TreeGrafter"/>
</dbReference>
<protein>
    <recommendedName>
        <fullName evidence="3">ATP-dependent DNA helicase</fullName>
    </recommendedName>
</protein>
<dbReference type="AlphaFoldDB" id="A0AAV0XH57"/>
<name>A0AAV0XH57_9HEMI</name>
<dbReference type="GO" id="GO:0006260">
    <property type="term" value="P:DNA replication"/>
    <property type="evidence" value="ECO:0007669"/>
    <property type="project" value="TreeGrafter"/>
</dbReference>
<evidence type="ECO:0008006" key="3">
    <source>
        <dbReference type="Google" id="ProtNLM"/>
    </source>
</evidence>
<sequence>MTNGTRLLINELRDNVIVATITGPAVGQLAHIPRIPIIPTDFPTSYKGLQFPVNISFVLTINKSQGQTFSMVSIDLRKECFSHGQLYVVLCRVGSPENQYILWPPTNTTDNIVYSEALR</sequence>
<proteinExistence type="predicted"/>
<dbReference type="PANTHER" id="PTHR23274">
    <property type="entry name" value="DNA HELICASE-RELATED"/>
    <property type="match status" value="1"/>
</dbReference>
<dbReference type="SUPFAM" id="SSF52540">
    <property type="entry name" value="P-loop containing nucleoside triphosphate hydrolases"/>
    <property type="match status" value="1"/>
</dbReference>
<gene>
    <name evidence="1" type="ORF">MEUPH1_LOCUS22156</name>
</gene>
<keyword evidence="2" id="KW-1185">Reference proteome</keyword>
<organism evidence="1 2">
    <name type="scientific">Macrosiphum euphorbiae</name>
    <name type="common">potato aphid</name>
    <dbReference type="NCBI Taxonomy" id="13131"/>
    <lineage>
        <taxon>Eukaryota</taxon>
        <taxon>Metazoa</taxon>
        <taxon>Ecdysozoa</taxon>
        <taxon>Arthropoda</taxon>
        <taxon>Hexapoda</taxon>
        <taxon>Insecta</taxon>
        <taxon>Pterygota</taxon>
        <taxon>Neoptera</taxon>
        <taxon>Paraneoptera</taxon>
        <taxon>Hemiptera</taxon>
        <taxon>Sternorrhyncha</taxon>
        <taxon>Aphidomorpha</taxon>
        <taxon>Aphidoidea</taxon>
        <taxon>Aphididae</taxon>
        <taxon>Macrosiphini</taxon>
        <taxon>Macrosiphum</taxon>
    </lineage>
</organism>
<dbReference type="InterPro" id="IPR027417">
    <property type="entry name" value="P-loop_NTPase"/>
</dbReference>
<evidence type="ECO:0000313" key="2">
    <source>
        <dbReference type="Proteomes" id="UP001160148"/>
    </source>
</evidence>
<evidence type="ECO:0000313" key="1">
    <source>
        <dbReference type="EMBL" id="CAI6367710.1"/>
    </source>
</evidence>
<dbReference type="Proteomes" id="UP001160148">
    <property type="component" value="Unassembled WGS sequence"/>
</dbReference>